<keyword evidence="4 6" id="KW-1133">Transmembrane helix</keyword>
<evidence type="ECO:0000256" key="1">
    <source>
        <dbReference type="ARBA" id="ARBA00004651"/>
    </source>
</evidence>
<feature type="transmembrane region" description="Helical" evidence="6">
    <location>
        <begin position="416"/>
        <end position="433"/>
    </location>
</feature>
<evidence type="ECO:0000313" key="8">
    <source>
        <dbReference type="Proteomes" id="UP000054537"/>
    </source>
</evidence>
<evidence type="ECO:0000256" key="4">
    <source>
        <dbReference type="ARBA" id="ARBA00022989"/>
    </source>
</evidence>
<keyword evidence="8" id="KW-1185">Reference proteome</keyword>
<feature type="transmembrane region" description="Helical" evidence="6">
    <location>
        <begin position="206"/>
        <end position="225"/>
    </location>
</feature>
<evidence type="ECO:0000256" key="3">
    <source>
        <dbReference type="ARBA" id="ARBA00022692"/>
    </source>
</evidence>
<keyword evidence="5 6" id="KW-0472">Membrane</keyword>
<dbReference type="RefSeq" id="WP_043531751.1">
    <property type="nucleotide sequence ID" value="NZ_BAABKU010000043.1"/>
</dbReference>
<evidence type="ECO:0000313" key="7">
    <source>
        <dbReference type="EMBL" id="KHD73587.1"/>
    </source>
</evidence>
<feature type="transmembrane region" description="Helical" evidence="6">
    <location>
        <begin position="137"/>
        <end position="159"/>
    </location>
</feature>
<dbReference type="Gene3D" id="1.20.1740.10">
    <property type="entry name" value="Amino acid/polyamine transporter I"/>
    <property type="match status" value="1"/>
</dbReference>
<keyword evidence="2" id="KW-1003">Cell membrane</keyword>
<dbReference type="PIRSF" id="PIRSF006060">
    <property type="entry name" value="AA_transporter"/>
    <property type="match status" value="1"/>
</dbReference>
<gene>
    <name evidence="7" type="ORF">MB27_34280</name>
</gene>
<dbReference type="eggNOG" id="COG0531">
    <property type="taxonomic scope" value="Bacteria"/>
</dbReference>
<dbReference type="PANTHER" id="PTHR42770:SF16">
    <property type="entry name" value="AMINO ACID PERMEASE"/>
    <property type="match status" value="1"/>
</dbReference>
<feature type="transmembrane region" description="Helical" evidence="6">
    <location>
        <begin position="453"/>
        <end position="473"/>
    </location>
</feature>
<dbReference type="EMBL" id="JRTT01000130">
    <property type="protein sequence ID" value="KHD73587.1"/>
    <property type="molecule type" value="Genomic_DNA"/>
</dbReference>
<evidence type="ECO:0000256" key="6">
    <source>
        <dbReference type="SAM" id="Phobius"/>
    </source>
</evidence>
<keyword evidence="3 6" id="KW-0812">Transmembrane</keyword>
<dbReference type="STRING" id="1869.MB27_34280"/>
<evidence type="ECO:0000256" key="2">
    <source>
        <dbReference type="ARBA" id="ARBA00022475"/>
    </source>
</evidence>
<dbReference type="InterPro" id="IPR002293">
    <property type="entry name" value="AA/rel_permease1"/>
</dbReference>
<feature type="transmembrane region" description="Helical" evidence="6">
    <location>
        <begin position="29"/>
        <end position="53"/>
    </location>
</feature>
<feature type="transmembrane region" description="Helical" evidence="6">
    <location>
        <begin position="101"/>
        <end position="125"/>
    </location>
</feature>
<evidence type="ECO:0000256" key="5">
    <source>
        <dbReference type="ARBA" id="ARBA00023136"/>
    </source>
</evidence>
<reference evidence="7 8" key="1">
    <citation type="submission" date="2014-10" db="EMBL/GenBank/DDBJ databases">
        <title>Draft genome sequence of Actinoplanes utahensis NRRL 12052.</title>
        <authorList>
            <person name="Velasco-Bucheli B."/>
            <person name="del Cerro C."/>
            <person name="Hormigo D."/>
            <person name="Garcia J.L."/>
            <person name="Acebal C."/>
            <person name="Arroyo M."/>
            <person name="de la Mata I."/>
        </authorList>
    </citation>
    <scope>NUCLEOTIDE SEQUENCE [LARGE SCALE GENOMIC DNA]</scope>
    <source>
        <strain evidence="7 8">NRRL 12052</strain>
    </source>
</reference>
<dbReference type="Proteomes" id="UP000054537">
    <property type="component" value="Unassembled WGS sequence"/>
</dbReference>
<organism evidence="7 8">
    <name type="scientific">Actinoplanes utahensis</name>
    <dbReference type="NCBI Taxonomy" id="1869"/>
    <lineage>
        <taxon>Bacteria</taxon>
        <taxon>Bacillati</taxon>
        <taxon>Actinomycetota</taxon>
        <taxon>Actinomycetes</taxon>
        <taxon>Micromonosporales</taxon>
        <taxon>Micromonosporaceae</taxon>
        <taxon>Actinoplanes</taxon>
    </lineage>
</organism>
<dbReference type="GO" id="GO:0005886">
    <property type="term" value="C:plasma membrane"/>
    <property type="evidence" value="ECO:0007669"/>
    <property type="project" value="UniProtKB-SubCell"/>
</dbReference>
<dbReference type="GO" id="GO:0022857">
    <property type="term" value="F:transmembrane transporter activity"/>
    <property type="evidence" value="ECO:0007669"/>
    <property type="project" value="InterPro"/>
</dbReference>
<comment type="subcellular location">
    <subcellularLocation>
        <location evidence="1">Cell membrane</location>
        <topology evidence="1">Multi-pass membrane protein</topology>
    </subcellularLocation>
</comment>
<feature type="transmembrane region" description="Helical" evidence="6">
    <location>
        <begin position="349"/>
        <end position="370"/>
    </location>
</feature>
<protein>
    <submittedName>
        <fullName evidence="7">Amino acid permease</fullName>
    </submittedName>
</protein>
<feature type="transmembrane region" description="Helical" evidence="6">
    <location>
        <begin position="59"/>
        <end position="80"/>
    </location>
</feature>
<accession>A0A0A6X0P0</accession>
<feature type="transmembrane region" description="Helical" evidence="6">
    <location>
        <begin position="376"/>
        <end position="404"/>
    </location>
</feature>
<proteinExistence type="predicted"/>
<dbReference type="AlphaFoldDB" id="A0A0A6X0P0"/>
<dbReference type="Pfam" id="PF13520">
    <property type="entry name" value="AA_permease_2"/>
    <property type="match status" value="1"/>
</dbReference>
<sequence length="507" mass="52633">MSHNAPRTRPPASAVAQTLAAGRLGVWPVVFIVMAAAAPLTVIAGGATTGWLVTGVVGIPIGYLVVAVVLAIFSIGYVAMSRQVLNSGAFYTYVTHGLGRIPGIGASAVALLAYNAMQIGLYGGFGAVTANFVAEEFGVTVSWAVWALAAWALVGVLGVRRIDLNGRILATLLIAEIAVALVLAAVHLGHPAEGGIDLTAISPGQLATAGIGAVLVTAITGFVGFEGTAVFSEESKDPQRTVARATYIALGIIGGLYSLCALAMTITVGPDKIIAAATEHGTELIFVLAAPYVPNWVIVLGHLLFISSLFAALLAFHATASRYFFALGREGVLPRALARTSVRSRSPKAASLTQSVIALVVLGLYAANGWDPMINLFFWITVTGGLGVLILMFITSIAVIGYFVKPAHRADVGVGRGLVAPTVASVALGWILVVTLQQFDVLLGVDPASPWRWIFPVAFGAAAVLGMLWAVYLRTARPQVYRVIGTGAHSALIDPLPDTPSPVTAAR</sequence>
<feature type="transmembrane region" description="Helical" evidence="6">
    <location>
        <begin position="296"/>
        <end position="316"/>
    </location>
</feature>
<dbReference type="PANTHER" id="PTHR42770">
    <property type="entry name" value="AMINO ACID TRANSPORTER-RELATED"/>
    <property type="match status" value="1"/>
</dbReference>
<feature type="transmembrane region" description="Helical" evidence="6">
    <location>
        <begin position="245"/>
        <end position="266"/>
    </location>
</feature>
<feature type="transmembrane region" description="Helical" evidence="6">
    <location>
        <begin position="168"/>
        <end position="186"/>
    </location>
</feature>
<comment type="caution">
    <text evidence="7">The sequence shown here is derived from an EMBL/GenBank/DDBJ whole genome shotgun (WGS) entry which is preliminary data.</text>
</comment>
<dbReference type="InterPro" id="IPR050367">
    <property type="entry name" value="APC_superfamily"/>
</dbReference>
<name>A0A0A6X0P0_ACTUT</name>